<gene>
    <name evidence="2" type="ORF">HWQ14_14685</name>
</gene>
<evidence type="ECO:0000313" key="2">
    <source>
        <dbReference type="EMBL" id="QKZ98830.1"/>
    </source>
</evidence>
<evidence type="ECO:0000256" key="1">
    <source>
        <dbReference type="SAM" id="MobiDB-lite"/>
    </source>
</evidence>
<feature type="compositionally biased region" description="Basic and acidic residues" evidence="1">
    <location>
        <begin position="347"/>
        <end position="369"/>
    </location>
</feature>
<feature type="compositionally biased region" description="Basic and acidic residues" evidence="1">
    <location>
        <begin position="388"/>
        <end position="397"/>
    </location>
</feature>
<protein>
    <submittedName>
        <fullName evidence="2">Uncharacterized protein</fullName>
    </submittedName>
</protein>
<feature type="region of interest" description="Disordered" evidence="1">
    <location>
        <begin position="457"/>
        <end position="496"/>
    </location>
</feature>
<feature type="compositionally biased region" description="Polar residues" evidence="1">
    <location>
        <begin position="467"/>
        <end position="476"/>
    </location>
</feature>
<name>A0A7H8UG53_ENTCL</name>
<feature type="compositionally biased region" description="Basic and acidic residues" evidence="1">
    <location>
        <begin position="547"/>
        <end position="563"/>
    </location>
</feature>
<organism evidence="2 3">
    <name type="scientific">Enterobacter cloacae</name>
    <dbReference type="NCBI Taxonomy" id="550"/>
    <lineage>
        <taxon>Bacteria</taxon>
        <taxon>Pseudomonadati</taxon>
        <taxon>Pseudomonadota</taxon>
        <taxon>Gammaproteobacteria</taxon>
        <taxon>Enterobacterales</taxon>
        <taxon>Enterobacteriaceae</taxon>
        <taxon>Enterobacter</taxon>
        <taxon>Enterobacter cloacae complex</taxon>
    </lineage>
</organism>
<dbReference type="EMBL" id="CP056117">
    <property type="protein sequence ID" value="QKZ98830.1"/>
    <property type="molecule type" value="Genomic_DNA"/>
</dbReference>
<feature type="region of interest" description="Disordered" evidence="1">
    <location>
        <begin position="317"/>
        <end position="407"/>
    </location>
</feature>
<sequence length="678" mass="74199">MQQHEVLAKLKHVNNTARENFITQPHDETLARDALRSEIQLGVPVKLHNASLTYNGTRARDLIGFISEQVKEHGTPADKEKLDSVSNKLANLAGREKDEKKIAGQLDDLVSKFARRSGEKFINNFMETYCYPAWLKYHESQGIDVKDKETFNEQLNACSTVLNRRLDVMSEPGKPWELLTQNMSMLIDECAAVSKALIRHDFDAPPADAHSEKPATTPEAVKATPDGRRYDIHGGADKGGVTLHINNSNSNRNGDISNAPVYPGGNPAVVDPHTRRLEIVEKLNISPKEKYELARRIIDGCYGSRVIDHIESVRVGNQENVTEQPQVIPPFAQQSEDRPVDDSVNTRADDVDSRRTGARAQDPDERSPDSTRNVSTTAPETAPPVEGTRTRPQDEQRSAAATRSVANQTAVTIPAGENKTSQIYTTERTLNQWSRRDPVKVNHFVPMNKPVEAFPTLKPVNGLRPTASPTPGQTAAQPPVDESMRSTSDVLRSGTTVRQTLQVTSSYLPEPSVAELVTLNDLGQEEPPVSSSVDEADGRIQNAARRGAREAGDVREARPEEPGSGHQTAAADASGIPSPQVSAANPFSIADRIRYFEEAQKIGAQPASARVSRPTSSTAPGHVYSTIRTRSQWNFDVPEPKSFVPRNTEASTSGTVRRGDATKGSVTDTNPTGEYGDE</sequence>
<dbReference type="AlphaFoldDB" id="A0A7H8UG53"/>
<feature type="compositionally biased region" description="Polar residues" evidence="1">
    <location>
        <begin position="485"/>
        <end position="496"/>
    </location>
</feature>
<feature type="region of interest" description="Disordered" evidence="1">
    <location>
        <begin position="543"/>
        <end position="583"/>
    </location>
</feature>
<feature type="compositionally biased region" description="Polar residues" evidence="1">
    <location>
        <begin position="370"/>
        <end position="379"/>
    </location>
</feature>
<accession>A0A7H8UG53</accession>
<feature type="region of interest" description="Disordered" evidence="1">
    <location>
        <begin position="603"/>
        <end position="678"/>
    </location>
</feature>
<proteinExistence type="predicted"/>
<dbReference type="RefSeq" id="WP_176610117.1">
    <property type="nucleotide sequence ID" value="NZ_CP056117.1"/>
</dbReference>
<reference evidence="2 3" key="1">
    <citation type="submission" date="2020-06" db="EMBL/GenBank/DDBJ databases">
        <title>Long-read sequencing of DSM26481-BlokeschLab.</title>
        <authorList>
            <person name="Blokesch M."/>
        </authorList>
    </citation>
    <scope>NUCLEOTIDE SEQUENCE [LARGE SCALE GENOMIC DNA]</scope>
    <source>
        <strain evidence="2 3">DSM 26481</strain>
    </source>
</reference>
<dbReference type="Proteomes" id="UP000509421">
    <property type="component" value="Chromosome"/>
</dbReference>
<feature type="region of interest" description="Disordered" evidence="1">
    <location>
        <begin position="205"/>
        <end position="227"/>
    </location>
</feature>
<evidence type="ECO:0000313" key="3">
    <source>
        <dbReference type="Proteomes" id="UP000509421"/>
    </source>
</evidence>